<dbReference type="RefSeq" id="WP_094521392.1">
    <property type="nucleotide sequence ID" value="NZ_CP034940.1"/>
</dbReference>
<dbReference type="EMBL" id="CP034940">
    <property type="protein sequence ID" value="QAY19135.1"/>
    <property type="molecule type" value="Genomic_DNA"/>
</dbReference>
<reference evidence="2" key="1">
    <citation type="submission" date="2019-01" db="EMBL/GenBank/DDBJ databases">
        <title>Complete genome of Halorubrum ezzemoulense strain FB21.</title>
        <authorList>
            <person name="Feng Y."/>
            <person name="Louyakis A.S."/>
            <person name="Papke R.T."/>
            <person name="Gogarten J.P."/>
        </authorList>
    </citation>
    <scope>NUCLEOTIDE SEQUENCE [LARGE SCALE GENOMIC DNA]</scope>
    <source>
        <strain evidence="2">Fb21</strain>
    </source>
</reference>
<organism evidence="1 2">
    <name type="scientific">Halorubrum ezzemoulense</name>
    <name type="common">Halorubrum chaoviator</name>
    <dbReference type="NCBI Taxonomy" id="337243"/>
    <lineage>
        <taxon>Archaea</taxon>
        <taxon>Methanobacteriati</taxon>
        <taxon>Methanobacteriota</taxon>
        <taxon>Stenosarchaea group</taxon>
        <taxon>Halobacteria</taxon>
        <taxon>Halobacteriales</taxon>
        <taxon>Haloferacaceae</taxon>
        <taxon>Halorubrum</taxon>
    </lineage>
</organism>
<evidence type="ECO:0000313" key="2">
    <source>
        <dbReference type="Proteomes" id="UP000293073"/>
    </source>
</evidence>
<dbReference type="Proteomes" id="UP000293073">
    <property type="component" value="Chromosome"/>
</dbReference>
<dbReference type="GeneID" id="301358838"/>
<name>A0A256K0N8_HALEZ</name>
<gene>
    <name evidence="1" type="ORF">EO776_03610</name>
</gene>
<proteinExistence type="predicted"/>
<evidence type="ECO:0000313" key="1">
    <source>
        <dbReference type="EMBL" id="QAY19135.1"/>
    </source>
</evidence>
<dbReference type="AlphaFoldDB" id="A0A256K0N8"/>
<sequence length="116" mass="11713">MSGIALLTATKATDAATTAVGLAYVPGIYEANTAAAFLFRRMGVADGLLVTSFCVVVAIALVTEVASIAVCARRADAHLASVVRLVGYGIPSALFAAVSVYNVTQLVAGIEAAVPL</sequence>
<accession>A0A256K0N8</accession>
<dbReference type="KEGG" id="hezz:EO776_03610"/>
<evidence type="ECO:0008006" key="3">
    <source>
        <dbReference type="Google" id="ProtNLM"/>
    </source>
</evidence>
<protein>
    <recommendedName>
        <fullName evidence="3">DUF5658 domain-containing protein</fullName>
    </recommendedName>
</protein>